<dbReference type="SUPFAM" id="SSF159894">
    <property type="entry name" value="YgaC/TfoX-N like"/>
    <property type="match status" value="1"/>
</dbReference>
<accession>A0A017HJX1</accession>
<name>A0A017HJX1_9RHOB</name>
<gene>
    <name evidence="2" type="ORF">Rumeso_03911</name>
</gene>
<dbReference type="HOGENOM" id="CLU_136016_4_1_5"/>
<dbReference type="EMBL" id="AOSK01000111">
    <property type="protein sequence ID" value="EYD74615.1"/>
    <property type="molecule type" value="Genomic_DNA"/>
</dbReference>
<sequence>MDLAMRDRDLEQRLRADLTTRDGITETTMFGSLAFLLRGNLLACASHEGLLARLGRGNEGWALALPGVTTPMSGTRSMKGWVRLPPGLAADPALRARVLDAATAFVASLPPK</sequence>
<organism evidence="2 3">
    <name type="scientific">Rubellimicrobium mesophilum DSM 19309</name>
    <dbReference type="NCBI Taxonomy" id="442562"/>
    <lineage>
        <taxon>Bacteria</taxon>
        <taxon>Pseudomonadati</taxon>
        <taxon>Pseudomonadota</taxon>
        <taxon>Alphaproteobacteria</taxon>
        <taxon>Rhodobacterales</taxon>
        <taxon>Roseobacteraceae</taxon>
        <taxon>Rubellimicrobium</taxon>
    </lineage>
</organism>
<dbReference type="Pfam" id="PF04993">
    <property type="entry name" value="TfoX_N"/>
    <property type="match status" value="1"/>
</dbReference>
<comment type="caution">
    <text evidence="2">The sequence shown here is derived from an EMBL/GenBank/DDBJ whole genome shotgun (WGS) entry which is preliminary data.</text>
</comment>
<dbReference type="AlphaFoldDB" id="A0A017HJX1"/>
<dbReference type="InterPro" id="IPR007076">
    <property type="entry name" value="TfoX_N"/>
</dbReference>
<evidence type="ECO:0000313" key="2">
    <source>
        <dbReference type="EMBL" id="EYD74615.1"/>
    </source>
</evidence>
<evidence type="ECO:0000313" key="3">
    <source>
        <dbReference type="Proteomes" id="UP000019666"/>
    </source>
</evidence>
<evidence type="ECO:0000259" key="1">
    <source>
        <dbReference type="Pfam" id="PF04993"/>
    </source>
</evidence>
<reference evidence="2 3" key="1">
    <citation type="submission" date="2013-02" db="EMBL/GenBank/DDBJ databases">
        <authorList>
            <person name="Fiebig A."/>
            <person name="Goeker M."/>
            <person name="Klenk H.-P.P."/>
        </authorList>
    </citation>
    <scope>NUCLEOTIDE SEQUENCE [LARGE SCALE GENOMIC DNA]</scope>
    <source>
        <strain evidence="2 3">DSM 19309</strain>
    </source>
</reference>
<dbReference type="Proteomes" id="UP000019666">
    <property type="component" value="Unassembled WGS sequence"/>
</dbReference>
<dbReference type="STRING" id="442562.Rumeso_03911"/>
<keyword evidence="3" id="KW-1185">Reference proteome</keyword>
<protein>
    <recommendedName>
        <fullName evidence="1">TfoX N-terminal domain-containing protein</fullName>
    </recommendedName>
</protein>
<feature type="domain" description="TfoX N-terminal" evidence="1">
    <location>
        <begin position="21"/>
        <end position="104"/>
    </location>
</feature>
<proteinExistence type="predicted"/>